<evidence type="ECO:0000313" key="3">
    <source>
        <dbReference type="Proteomes" id="UP000601108"/>
    </source>
</evidence>
<dbReference type="AlphaFoldDB" id="A0A918JXM6"/>
<reference evidence="2 3" key="1">
    <citation type="journal article" date="2014" name="Int. J. Syst. Evol. Microbiol.">
        <title>Complete genome sequence of Corynebacterium casei LMG S-19264T (=DSM 44701T), isolated from a smear-ripened cheese.</title>
        <authorList>
            <consortium name="US DOE Joint Genome Institute (JGI-PGF)"/>
            <person name="Walter F."/>
            <person name="Albersmeier A."/>
            <person name="Kalinowski J."/>
            <person name="Ruckert C."/>
        </authorList>
    </citation>
    <scope>NUCLEOTIDE SEQUENCE [LARGE SCALE GENOMIC DNA]</scope>
    <source>
        <strain evidence="2 3">KCTC 12285</strain>
    </source>
</reference>
<dbReference type="EMBL" id="BMWS01000011">
    <property type="protein sequence ID" value="GGX17941.1"/>
    <property type="molecule type" value="Genomic_DNA"/>
</dbReference>
<dbReference type="RefSeq" id="WP_051316889.1">
    <property type="nucleotide sequence ID" value="NZ_BMWS01000011.1"/>
</dbReference>
<dbReference type="PANTHER" id="PTHR43130">
    <property type="entry name" value="ARAC-FAMILY TRANSCRIPTIONAL REGULATOR"/>
    <property type="match status" value="1"/>
</dbReference>
<dbReference type="GO" id="GO:0006355">
    <property type="term" value="P:regulation of DNA-templated transcription"/>
    <property type="evidence" value="ECO:0007669"/>
    <property type="project" value="TreeGrafter"/>
</dbReference>
<dbReference type="InterPro" id="IPR002818">
    <property type="entry name" value="DJ-1/PfpI"/>
</dbReference>
<dbReference type="Proteomes" id="UP000601108">
    <property type="component" value="Unassembled WGS sequence"/>
</dbReference>
<dbReference type="Gene3D" id="3.40.50.880">
    <property type="match status" value="1"/>
</dbReference>
<comment type="caution">
    <text evidence="2">The sequence shown here is derived from an EMBL/GenBank/DDBJ whole genome shotgun (WGS) entry which is preliminary data.</text>
</comment>
<evidence type="ECO:0000313" key="2">
    <source>
        <dbReference type="EMBL" id="GGX17941.1"/>
    </source>
</evidence>
<protein>
    <recommendedName>
        <fullName evidence="1">DJ-1/PfpI domain-containing protein</fullName>
    </recommendedName>
</protein>
<dbReference type="SUPFAM" id="SSF52317">
    <property type="entry name" value="Class I glutamine amidotransferase-like"/>
    <property type="match status" value="1"/>
</dbReference>
<proteinExistence type="predicted"/>
<dbReference type="Pfam" id="PF01965">
    <property type="entry name" value="DJ-1_PfpI"/>
    <property type="match status" value="1"/>
</dbReference>
<organism evidence="2 3">
    <name type="scientific">Aquimarina muelleri</name>
    <dbReference type="NCBI Taxonomy" id="279356"/>
    <lineage>
        <taxon>Bacteria</taxon>
        <taxon>Pseudomonadati</taxon>
        <taxon>Bacteroidota</taxon>
        <taxon>Flavobacteriia</taxon>
        <taxon>Flavobacteriales</taxon>
        <taxon>Flavobacteriaceae</taxon>
        <taxon>Aquimarina</taxon>
    </lineage>
</organism>
<name>A0A918JXM6_9FLAO</name>
<dbReference type="CDD" id="cd03139">
    <property type="entry name" value="GATase1_PfpI_2"/>
    <property type="match status" value="1"/>
</dbReference>
<accession>A0A918JXM6</accession>
<sequence>MFYNQTVLKKILIGVLAIIVSSCNTKQDSALISDKKQTENDITIDSIPEITEENHDMLMNTLFGKPKYSIKNIGILVYDDTNSLDVMGPRHVLGQILSAKTQFIGMKPGTFKTTDGVEIVVDAVIDSINQLDILIIPGGFQGTIKNVYDKKLHEWIRKIDENSVYTASVCTGAWVLGATGLLKNKKATTHWYKAEEVLEKYGAQYVNKRYVKDGKYWTSAGVTAGMDMSLAMMYEILGKNYTEGVMLDMEYDPKPPIEGGTPEKTGFVMKYMMEAMYDAGVEPLIDSLEQVKKTSENLL</sequence>
<keyword evidence="3" id="KW-1185">Reference proteome</keyword>
<dbReference type="InterPro" id="IPR029062">
    <property type="entry name" value="Class_I_gatase-like"/>
</dbReference>
<gene>
    <name evidence="2" type="ORF">GCM10007384_19240</name>
</gene>
<feature type="domain" description="DJ-1/PfpI" evidence="1">
    <location>
        <begin position="72"/>
        <end position="233"/>
    </location>
</feature>
<dbReference type="PANTHER" id="PTHR43130:SF2">
    <property type="entry name" value="DJ-1_PFPI DOMAIN-CONTAINING PROTEIN"/>
    <property type="match status" value="1"/>
</dbReference>
<evidence type="ECO:0000259" key="1">
    <source>
        <dbReference type="Pfam" id="PF01965"/>
    </source>
</evidence>
<dbReference type="InterPro" id="IPR052158">
    <property type="entry name" value="INH-QAR"/>
</dbReference>